<dbReference type="Pfam" id="PF12867">
    <property type="entry name" value="DinB_2"/>
    <property type="match status" value="1"/>
</dbReference>
<dbReference type="InterPro" id="IPR024775">
    <property type="entry name" value="DinB-like"/>
</dbReference>
<accession>A0A2P8GLA2</accession>
<gene>
    <name evidence="2" type="ORF">CLV42_102324</name>
</gene>
<evidence type="ECO:0000259" key="1">
    <source>
        <dbReference type="Pfam" id="PF12867"/>
    </source>
</evidence>
<dbReference type="EMBL" id="PYGK01000002">
    <property type="protein sequence ID" value="PSL34751.1"/>
    <property type="molecule type" value="Genomic_DNA"/>
</dbReference>
<feature type="domain" description="DinB-like" evidence="1">
    <location>
        <begin position="23"/>
        <end position="149"/>
    </location>
</feature>
<dbReference type="Gene3D" id="1.20.120.450">
    <property type="entry name" value="dinb family like domain"/>
    <property type="match status" value="1"/>
</dbReference>
<dbReference type="Proteomes" id="UP000240978">
    <property type="component" value="Unassembled WGS sequence"/>
</dbReference>
<proteinExistence type="predicted"/>
<dbReference type="AlphaFoldDB" id="A0A2P8GLA2"/>
<dbReference type="SUPFAM" id="SSF109854">
    <property type="entry name" value="DinB/YfiT-like putative metalloenzymes"/>
    <property type="match status" value="1"/>
</dbReference>
<keyword evidence="3" id="KW-1185">Reference proteome</keyword>
<dbReference type="InterPro" id="IPR034660">
    <property type="entry name" value="DinB/YfiT-like"/>
</dbReference>
<organism evidence="2 3">
    <name type="scientific">Chitinophaga ginsengisoli</name>
    <dbReference type="NCBI Taxonomy" id="363837"/>
    <lineage>
        <taxon>Bacteria</taxon>
        <taxon>Pseudomonadati</taxon>
        <taxon>Bacteroidota</taxon>
        <taxon>Chitinophagia</taxon>
        <taxon>Chitinophagales</taxon>
        <taxon>Chitinophagaceae</taxon>
        <taxon>Chitinophaga</taxon>
    </lineage>
</organism>
<evidence type="ECO:0000313" key="2">
    <source>
        <dbReference type="EMBL" id="PSL34751.1"/>
    </source>
</evidence>
<comment type="caution">
    <text evidence="2">The sequence shown here is derived from an EMBL/GenBank/DDBJ whole genome shotgun (WGS) entry which is preliminary data.</text>
</comment>
<name>A0A2P8GLA2_9BACT</name>
<evidence type="ECO:0000313" key="3">
    <source>
        <dbReference type="Proteomes" id="UP000240978"/>
    </source>
</evidence>
<reference evidence="2 3" key="1">
    <citation type="submission" date="2018-03" db="EMBL/GenBank/DDBJ databases">
        <title>Genomic Encyclopedia of Archaeal and Bacterial Type Strains, Phase II (KMG-II): from individual species to whole genera.</title>
        <authorList>
            <person name="Goeker M."/>
        </authorList>
    </citation>
    <scope>NUCLEOTIDE SEQUENCE [LARGE SCALE GENOMIC DNA]</scope>
    <source>
        <strain evidence="2 3">DSM 18107</strain>
    </source>
</reference>
<dbReference type="RefSeq" id="WP_245901520.1">
    <property type="nucleotide sequence ID" value="NZ_PYGK01000002.1"/>
</dbReference>
<sequence length="161" mass="18278">MAATHNIELIKTLEQLLTGGHAHATFDDAVKGLPAELRGVVPEGMPYSIWQLVDHIRITQWDILEFSRNPKHESPSWPEGYWPKETAPASETAWKKCLAQIKSDLQEFIDLLKDPHADLYKPFAHGDGQHLLREALLIADHTSYHTGEIIVLRRLLGTWKS</sequence>
<protein>
    <submittedName>
        <fullName evidence="2">DinB family protein</fullName>
    </submittedName>
</protein>